<protein>
    <submittedName>
        <fullName evidence="1">Uncharacterized protein</fullName>
    </submittedName>
</protein>
<accession>A0A2P2KU92</accession>
<dbReference type="AlphaFoldDB" id="A0A2P2KU92"/>
<dbReference type="EMBL" id="GGEC01028763">
    <property type="protein sequence ID" value="MBX09247.1"/>
    <property type="molecule type" value="Transcribed_RNA"/>
</dbReference>
<sequence>MTHLLGLNLRNHQVKLQCLEAKLRLISVTFQEAKNEKHFNRLALQTKDHSKLTAER</sequence>
<evidence type="ECO:0000313" key="1">
    <source>
        <dbReference type="EMBL" id="MBX09247.1"/>
    </source>
</evidence>
<reference evidence="1" key="1">
    <citation type="submission" date="2018-02" db="EMBL/GenBank/DDBJ databases">
        <title>Rhizophora mucronata_Transcriptome.</title>
        <authorList>
            <person name="Meera S.P."/>
            <person name="Sreeshan A."/>
            <person name="Augustine A."/>
        </authorList>
    </citation>
    <scope>NUCLEOTIDE SEQUENCE</scope>
    <source>
        <tissue evidence="1">Leaf</tissue>
    </source>
</reference>
<proteinExistence type="predicted"/>
<name>A0A2P2KU92_RHIMU</name>
<organism evidence="1">
    <name type="scientific">Rhizophora mucronata</name>
    <name type="common">Asiatic mangrove</name>
    <dbReference type="NCBI Taxonomy" id="61149"/>
    <lineage>
        <taxon>Eukaryota</taxon>
        <taxon>Viridiplantae</taxon>
        <taxon>Streptophyta</taxon>
        <taxon>Embryophyta</taxon>
        <taxon>Tracheophyta</taxon>
        <taxon>Spermatophyta</taxon>
        <taxon>Magnoliopsida</taxon>
        <taxon>eudicotyledons</taxon>
        <taxon>Gunneridae</taxon>
        <taxon>Pentapetalae</taxon>
        <taxon>rosids</taxon>
        <taxon>fabids</taxon>
        <taxon>Malpighiales</taxon>
        <taxon>Rhizophoraceae</taxon>
        <taxon>Rhizophora</taxon>
    </lineage>
</organism>